<dbReference type="Gramene" id="TraesCS4A02G441000.1">
    <property type="protein sequence ID" value="TraesCS4A02G441000.1.cds1"/>
    <property type="gene ID" value="TraesCS4A02G441000"/>
</dbReference>
<feature type="signal peptide" evidence="1">
    <location>
        <begin position="1"/>
        <end position="29"/>
    </location>
</feature>
<keyword evidence="3" id="KW-1185">Reference proteome</keyword>
<dbReference type="Proteomes" id="UP000019116">
    <property type="component" value="Chromosome 4A"/>
</dbReference>
<evidence type="ECO:0000256" key="1">
    <source>
        <dbReference type="SAM" id="SignalP"/>
    </source>
</evidence>
<evidence type="ECO:0000313" key="3">
    <source>
        <dbReference type="Proteomes" id="UP000019116"/>
    </source>
</evidence>
<dbReference type="Gramene" id="TraesCAD_scaffold_017943_01G000300.1">
    <property type="protein sequence ID" value="TraesCAD_scaffold_017943_01G000300.1"/>
    <property type="gene ID" value="TraesCAD_scaffold_017943_01G000300"/>
</dbReference>
<dbReference type="OMA" id="CRITCTA"/>
<name>A0A3B6I2C1_WHEAT</name>
<accession>A0A3B6I2C1</accession>
<reference evidence="2" key="1">
    <citation type="submission" date="2018-08" db="EMBL/GenBank/DDBJ databases">
        <authorList>
            <person name="Rossello M."/>
        </authorList>
    </citation>
    <scope>NUCLEOTIDE SEQUENCE [LARGE SCALE GENOMIC DNA]</scope>
    <source>
        <strain evidence="2">cv. Chinese Spring</strain>
    </source>
</reference>
<dbReference type="Gramene" id="TraesCS4A03G1099400.1">
    <property type="protein sequence ID" value="TraesCS4A03G1099400.1.CDS1"/>
    <property type="gene ID" value="TraesCS4A03G1099400"/>
</dbReference>
<evidence type="ECO:0008006" key="4">
    <source>
        <dbReference type="Google" id="ProtNLM"/>
    </source>
</evidence>
<keyword evidence="1" id="KW-0732">Signal</keyword>
<dbReference type="Gramene" id="TraesWEE_scaffold_055496_01G000200.1">
    <property type="protein sequence ID" value="TraesWEE_scaffold_055496_01G000200.1"/>
    <property type="gene ID" value="TraesWEE_scaffold_055496_01G000200"/>
</dbReference>
<feature type="chain" id="PRO_5043175404" description="Bowman-Birk serine protease inhibitors family domain-containing protein" evidence="1">
    <location>
        <begin position="30"/>
        <end position="165"/>
    </location>
</feature>
<proteinExistence type="predicted"/>
<organism evidence="2">
    <name type="scientific">Triticum aestivum</name>
    <name type="common">Wheat</name>
    <dbReference type="NCBI Taxonomy" id="4565"/>
    <lineage>
        <taxon>Eukaryota</taxon>
        <taxon>Viridiplantae</taxon>
        <taxon>Streptophyta</taxon>
        <taxon>Embryophyta</taxon>
        <taxon>Tracheophyta</taxon>
        <taxon>Spermatophyta</taxon>
        <taxon>Magnoliopsida</taxon>
        <taxon>Liliopsida</taxon>
        <taxon>Poales</taxon>
        <taxon>Poaceae</taxon>
        <taxon>BOP clade</taxon>
        <taxon>Pooideae</taxon>
        <taxon>Triticodae</taxon>
        <taxon>Triticeae</taxon>
        <taxon>Triticinae</taxon>
        <taxon>Triticum</taxon>
    </lineage>
</organism>
<dbReference type="Gramene" id="TraesROB_scaffold_017762_01G000300.1">
    <property type="protein sequence ID" value="TraesROB_scaffold_017762_01G000300.1"/>
    <property type="gene ID" value="TraesROB_scaffold_017762_01G000300"/>
</dbReference>
<protein>
    <recommendedName>
        <fullName evidence="4">Bowman-Birk serine protease inhibitors family domain-containing protein</fullName>
    </recommendedName>
</protein>
<evidence type="ECO:0000313" key="2">
    <source>
        <dbReference type="EnsemblPlants" id="TraesCS4A02G441000.1.cds1"/>
    </source>
</evidence>
<reference evidence="2" key="2">
    <citation type="submission" date="2018-10" db="UniProtKB">
        <authorList>
            <consortium name="EnsemblPlants"/>
        </authorList>
    </citation>
    <scope>IDENTIFICATION</scope>
</reference>
<dbReference type="Gramene" id="TraesRN4A0101138900.1">
    <property type="protein sequence ID" value="TraesRN4A0101138900.1"/>
    <property type="gene ID" value="TraesRN4A0101138900"/>
</dbReference>
<sequence>MASSGSAGLALQAAAVAAMLAMLVLPSSGRCPSLGPVPPPPAKGAPPPAPTSLPPAPAPSISCGACAQSFGSSTCRSLCMASANGKCPCLLVQPRLCHDCTTTVDECMANCTGDRCDCGATECDATCALFVKCLECPENQSKMCRITCTARAGIRAESSQLGSAR</sequence>
<dbReference type="AlphaFoldDB" id="A0A3B6I2C1"/>
<dbReference type="EnsemblPlants" id="TraesCS4A02G441000.1">
    <property type="protein sequence ID" value="TraesCS4A02G441000.1.cds1"/>
    <property type="gene ID" value="TraesCS4A02G441000"/>
</dbReference>